<comment type="caution">
    <text evidence="1">The sequence shown here is derived from an EMBL/GenBank/DDBJ whole genome shotgun (WGS) entry which is preliminary data.</text>
</comment>
<dbReference type="AlphaFoldDB" id="A0A4C1T8V7"/>
<evidence type="ECO:0000313" key="2">
    <source>
        <dbReference type="Proteomes" id="UP000299102"/>
    </source>
</evidence>
<reference evidence="1 2" key="1">
    <citation type="journal article" date="2019" name="Commun. Biol.">
        <title>The bagworm genome reveals a unique fibroin gene that provides high tensile strength.</title>
        <authorList>
            <person name="Kono N."/>
            <person name="Nakamura H."/>
            <person name="Ohtoshi R."/>
            <person name="Tomita M."/>
            <person name="Numata K."/>
            <person name="Arakawa K."/>
        </authorList>
    </citation>
    <scope>NUCLEOTIDE SEQUENCE [LARGE SCALE GENOMIC DNA]</scope>
</reference>
<dbReference type="Proteomes" id="UP000299102">
    <property type="component" value="Unassembled WGS sequence"/>
</dbReference>
<accession>A0A4C1T8V7</accession>
<organism evidence="1 2">
    <name type="scientific">Eumeta variegata</name>
    <name type="common">Bagworm moth</name>
    <name type="synonym">Eumeta japonica</name>
    <dbReference type="NCBI Taxonomy" id="151549"/>
    <lineage>
        <taxon>Eukaryota</taxon>
        <taxon>Metazoa</taxon>
        <taxon>Ecdysozoa</taxon>
        <taxon>Arthropoda</taxon>
        <taxon>Hexapoda</taxon>
        <taxon>Insecta</taxon>
        <taxon>Pterygota</taxon>
        <taxon>Neoptera</taxon>
        <taxon>Endopterygota</taxon>
        <taxon>Lepidoptera</taxon>
        <taxon>Glossata</taxon>
        <taxon>Ditrysia</taxon>
        <taxon>Tineoidea</taxon>
        <taxon>Psychidae</taxon>
        <taxon>Oiketicinae</taxon>
        <taxon>Eumeta</taxon>
    </lineage>
</organism>
<gene>
    <name evidence="1" type="ORF">EVAR_92475_1</name>
</gene>
<proteinExistence type="predicted"/>
<keyword evidence="2" id="KW-1185">Reference proteome</keyword>
<dbReference type="EMBL" id="BGZK01000038">
    <property type="protein sequence ID" value="GBP09938.1"/>
    <property type="molecule type" value="Genomic_DNA"/>
</dbReference>
<name>A0A4C1T8V7_EUMVA</name>
<sequence length="77" mass="8510">MLLLRSSRYIYRHAHTPALTSASADVRKRSRPRAQAHANTQVRVFRLLGVCGTCASLETGHASRIRISSVGYFLVLG</sequence>
<protein>
    <submittedName>
        <fullName evidence="1">Uncharacterized protein</fullName>
    </submittedName>
</protein>
<evidence type="ECO:0000313" key="1">
    <source>
        <dbReference type="EMBL" id="GBP09938.1"/>
    </source>
</evidence>